<feature type="signal peptide" evidence="1">
    <location>
        <begin position="1"/>
        <end position="24"/>
    </location>
</feature>
<keyword evidence="1" id="KW-0732">Signal</keyword>
<gene>
    <name evidence="2" type="ORF">FN846DRAFT_908330</name>
</gene>
<sequence length="79" mass="8623">MPFGTMLLWDTLAVGAQLFRFGLSLNTATSTIPATFKTNEKRGVVVGVVDEVKALGGFRKPNVLGELEALKKRKIEMIT</sequence>
<feature type="non-terminal residue" evidence="2">
    <location>
        <position position="79"/>
    </location>
</feature>
<dbReference type="AlphaFoldDB" id="A0A5J5ETW1"/>
<evidence type="ECO:0000256" key="1">
    <source>
        <dbReference type="SAM" id="SignalP"/>
    </source>
</evidence>
<accession>A0A5J5ETW1</accession>
<protein>
    <submittedName>
        <fullName evidence="2">Uncharacterized protein</fullName>
    </submittedName>
</protein>
<dbReference type="InParanoid" id="A0A5J5ETW1"/>
<dbReference type="EMBL" id="VXIS01000124">
    <property type="protein sequence ID" value="KAA8902964.1"/>
    <property type="molecule type" value="Genomic_DNA"/>
</dbReference>
<comment type="caution">
    <text evidence="2">The sequence shown here is derived from an EMBL/GenBank/DDBJ whole genome shotgun (WGS) entry which is preliminary data.</text>
</comment>
<evidence type="ECO:0000313" key="2">
    <source>
        <dbReference type="EMBL" id="KAA8902964.1"/>
    </source>
</evidence>
<organism evidence="2 3">
    <name type="scientific">Sphaerosporella brunnea</name>
    <dbReference type="NCBI Taxonomy" id="1250544"/>
    <lineage>
        <taxon>Eukaryota</taxon>
        <taxon>Fungi</taxon>
        <taxon>Dikarya</taxon>
        <taxon>Ascomycota</taxon>
        <taxon>Pezizomycotina</taxon>
        <taxon>Pezizomycetes</taxon>
        <taxon>Pezizales</taxon>
        <taxon>Pyronemataceae</taxon>
        <taxon>Sphaerosporella</taxon>
    </lineage>
</organism>
<evidence type="ECO:0000313" key="3">
    <source>
        <dbReference type="Proteomes" id="UP000326924"/>
    </source>
</evidence>
<proteinExistence type="predicted"/>
<feature type="chain" id="PRO_5023876526" evidence="1">
    <location>
        <begin position="25"/>
        <end position="79"/>
    </location>
</feature>
<name>A0A5J5ETW1_9PEZI</name>
<dbReference type="Proteomes" id="UP000326924">
    <property type="component" value="Unassembled WGS sequence"/>
</dbReference>
<reference evidence="2 3" key="1">
    <citation type="submission" date="2019-09" db="EMBL/GenBank/DDBJ databases">
        <title>Draft genome of the ectomycorrhizal ascomycete Sphaerosporella brunnea.</title>
        <authorList>
            <consortium name="DOE Joint Genome Institute"/>
            <person name="Benucci G.M."/>
            <person name="Marozzi G."/>
            <person name="Antonielli L."/>
            <person name="Sanchez S."/>
            <person name="Marco P."/>
            <person name="Wang X."/>
            <person name="Falini L.B."/>
            <person name="Barry K."/>
            <person name="Haridas S."/>
            <person name="Lipzen A."/>
            <person name="Labutti K."/>
            <person name="Grigoriev I.V."/>
            <person name="Murat C."/>
            <person name="Martin F."/>
            <person name="Albertini E."/>
            <person name="Donnini D."/>
            <person name="Bonito G."/>
        </authorList>
    </citation>
    <scope>NUCLEOTIDE SEQUENCE [LARGE SCALE GENOMIC DNA]</scope>
    <source>
        <strain evidence="2 3">Sb_GMNB300</strain>
    </source>
</reference>
<keyword evidence="3" id="KW-1185">Reference proteome</keyword>